<comment type="caution">
    <text evidence="1">The sequence shown here is derived from an EMBL/GenBank/DDBJ whole genome shotgun (WGS) entry which is preliminary data.</text>
</comment>
<proteinExistence type="predicted"/>
<accession>A0ABT7L089</accession>
<protein>
    <recommendedName>
        <fullName evidence="3">GNAT family N-acetyltransferase</fullName>
    </recommendedName>
</protein>
<dbReference type="RefSeq" id="WP_285930009.1">
    <property type="nucleotide sequence ID" value="NZ_JASTZU010000011.1"/>
</dbReference>
<sequence length="142" mass="16365">MKFVNTSNLKASVLHEFFEEKWETFDNQQSLREYGYLVEHKGVYQAYFALAPVEEQAFWLKSLYIKEGVPSSFPLAIIEASITLAKDNLGSYLYINSHQDALSSLLSLMNFEKKQEPFFAEGLECKDGTWWKMDVTSIAQTN</sequence>
<evidence type="ECO:0000313" key="2">
    <source>
        <dbReference type="Proteomes" id="UP001235343"/>
    </source>
</evidence>
<keyword evidence="2" id="KW-1185">Reference proteome</keyword>
<organism evidence="1 2">
    <name type="scientific">Aquibacillus rhizosphaerae</name>
    <dbReference type="NCBI Taxonomy" id="3051431"/>
    <lineage>
        <taxon>Bacteria</taxon>
        <taxon>Bacillati</taxon>
        <taxon>Bacillota</taxon>
        <taxon>Bacilli</taxon>
        <taxon>Bacillales</taxon>
        <taxon>Bacillaceae</taxon>
        <taxon>Aquibacillus</taxon>
    </lineage>
</organism>
<name>A0ABT7L089_9BACI</name>
<evidence type="ECO:0008006" key="3">
    <source>
        <dbReference type="Google" id="ProtNLM"/>
    </source>
</evidence>
<dbReference type="Proteomes" id="UP001235343">
    <property type="component" value="Unassembled WGS sequence"/>
</dbReference>
<evidence type="ECO:0000313" key="1">
    <source>
        <dbReference type="EMBL" id="MDL4839162.1"/>
    </source>
</evidence>
<gene>
    <name evidence="1" type="ORF">QQS35_01630</name>
</gene>
<dbReference type="EMBL" id="JASTZU010000011">
    <property type="protein sequence ID" value="MDL4839162.1"/>
    <property type="molecule type" value="Genomic_DNA"/>
</dbReference>
<reference evidence="1 2" key="1">
    <citation type="submission" date="2023-06" db="EMBL/GenBank/DDBJ databases">
        <title>Aquibacillus rhizosphaerae LR5S19.</title>
        <authorList>
            <person name="Sun J.-Q."/>
        </authorList>
    </citation>
    <scope>NUCLEOTIDE SEQUENCE [LARGE SCALE GENOMIC DNA]</scope>
    <source>
        <strain evidence="1 2">LR5S19</strain>
    </source>
</reference>